<gene>
    <name evidence="2" type="ORF">OBBRIDRAFT_809784</name>
</gene>
<dbReference type="GO" id="GO:0071140">
    <property type="term" value="P:resolution of mitotic recombination intermediates"/>
    <property type="evidence" value="ECO:0007669"/>
    <property type="project" value="TreeGrafter"/>
</dbReference>
<dbReference type="SUPFAM" id="SSF52540">
    <property type="entry name" value="P-loop containing nucleoside triphosphate hydrolases"/>
    <property type="match status" value="1"/>
</dbReference>
<dbReference type="EMBL" id="KV722335">
    <property type="protein sequence ID" value="OCH95638.1"/>
    <property type="molecule type" value="Genomic_DNA"/>
</dbReference>
<dbReference type="GO" id="GO:0005657">
    <property type="term" value="C:replication fork"/>
    <property type="evidence" value="ECO:0007669"/>
    <property type="project" value="TreeGrafter"/>
</dbReference>
<dbReference type="GO" id="GO:0045003">
    <property type="term" value="P:double-strand break repair via synthesis-dependent strand annealing"/>
    <property type="evidence" value="ECO:0007669"/>
    <property type="project" value="TreeGrafter"/>
</dbReference>
<feature type="region of interest" description="Disordered" evidence="1">
    <location>
        <begin position="235"/>
        <end position="289"/>
    </location>
</feature>
<reference evidence="2 3" key="1">
    <citation type="submission" date="2016-07" db="EMBL/GenBank/DDBJ databases">
        <title>Draft genome of the white-rot fungus Obba rivulosa 3A-2.</title>
        <authorList>
            <consortium name="DOE Joint Genome Institute"/>
            <person name="Miettinen O."/>
            <person name="Riley R."/>
            <person name="Acob R."/>
            <person name="Barry K."/>
            <person name="Cullen D."/>
            <person name="De Vries R."/>
            <person name="Hainaut M."/>
            <person name="Hatakka A."/>
            <person name="Henrissat B."/>
            <person name="Hilden K."/>
            <person name="Kuo R."/>
            <person name="Labutti K."/>
            <person name="Lipzen A."/>
            <person name="Makela M.R."/>
            <person name="Sandor L."/>
            <person name="Spatafora J.W."/>
            <person name="Grigoriev I.V."/>
            <person name="Hibbett D.S."/>
        </authorList>
    </citation>
    <scope>NUCLEOTIDE SEQUENCE [LARGE SCALE GENOMIC DNA]</scope>
    <source>
        <strain evidence="2 3">3A-2</strain>
    </source>
</reference>
<dbReference type="Proteomes" id="UP000250043">
    <property type="component" value="Unassembled WGS sequence"/>
</dbReference>
<organism evidence="2 3">
    <name type="scientific">Obba rivulosa</name>
    <dbReference type="NCBI Taxonomy" id="1052685"/>
    <lineage>
        <taxon>Eukaryota</taxon>
        <taxon>Fungi</taxon>
        <taxon>Dikarya</taxon>
        <taxon>Basidiomycota</taxon>
        <taxon>Agaricomycotina</taxon>
        <taxon>Agaricomycetes</taxon>
        <taxon>Polyporales</taxon>
        <taxon>Gelatoporiaceae</taxon>
        <taxon>Obba</taxon>
    </lineage>
</organism>
<feature type="region of interest" description="Disordered" evidence="1">
    <location>
        <begin position="180"/>
        <end position="200"/>
    </location>
</feature>
<proteinExistence type="predicted"/>
<dbReference type="GO" id="GO:0090656">
    <property type="term" value="P:t-circle formation"/>
    <property type="evidence" value="ECO:0007669"/>
    <property type="project" value="TreeGrafter"/>
</dbReference>
<keyword evidence="3" id="KW-1185">Reference proteome</keyword>
<dbReference type="AlphaFoldDB" id="A0A8E2DTQ3"/>
<dbReference type="GO" id="GO:0033065">
    <property type="term" value="C:Rad51C-XRCC3 complex"/>
    <property type="evidence" value="ECO:0007669"/>
    <property type="project" value="TreeGrafter"/>
</dbReference>
<dbReference type="GO" id="GO:0000722">
    <property type="term" value="P:telomere maintenance via recombination"/>
    <property type="evidence" value="ECO:0007669"/>
    <property type="project" value="TreeGrafter"/>
</dbReference>
<dbReference type="PANTHER" id="PTHR46487:SF1">
    <property type="entry name" value="DNA REPAIR PROTEIN XRCC3"/>
    <property type="match status" value="1"/>
</dbReference>
<evidence type="ECO:0008006" key="4">
    <source>
        <dbReference type="Google" id="ProtNLM"/>
    </source>
</evidence>
<accession>A0A8E2DTQ3</accession>
<feature type="compositionally biased region" description="Acidic residues" evidence="1">
    <location>
        <begin position="279"/>
        <end position="289"/>
    </location>
</feature>
<evidence type="ECO:0000256" key="1">
    <source>
        <dbReference type="SAM" id="MobiDB-lite"/>
    </source>
</evidence>
<feature type="compositionally biased region" description="Low complexity" evidence="1">
    <location>
        <begin position="250"/>
        <end position="262"/>
    </location>
</feature>
<dbReference type="GO" id="GO:0000400">
    <property type="term" value="F:four-way junction DNA binding"/>
    <property type="evidence" value="ECO:0007669"/>
    <property type="project" value="TreeGrafter"/>
</dbReference>
<sequence length="312" mass="34468">MFVKYPESSHTHPLLVSSCCGLADIHTIKTPEISALIYVLSTTFPALLKSLASQPSAKPVKLLVIDTLAELFHSHGKTSATSLRERSKNLAELSTLLHTISSRYRIAVLVLNEVADVFDMSADADPGNATELVYRDQARWFNRADSIPGEDRKEASLGLVWANQVNVRIMLSRTARLRRLDGPDHRKAKRRRLDGYPHSPTGEQLARIRRLSVIFSSVARPASLDYIITEEGFSTIPEDDIPPDPPVVPAPAELPLSSSSSLGRDGAHDLSPLDLAAIETEDGPLGDEDEWDEYWKLADVEELTQERGDLTI</sequence>
<evidence type="ECO:0000313" key="3">
    <source>
        <dbReference type="Proteomes" id="UP000250043"/>
    </source>
</evidence>
<dbReference type="PROSITE" id="PS51257">
    <property type="entry name" value="PROKAR_LIPOPROTEIN"/>
    <property type="match status" value="1"/>
</dbReference>
<name>A0A8E2DTQ3_9APHY</name>
<dbReference type="PANTHER" id="PTHR46487">
    <property type="entry name" value="DNA REPAIR PROTEIN XRCC3"/>
    <property type="match status" value="1"/>
</dbReference>
<evidence type="ECO:0000313" key="2">
    <source>
        <dbReference type="EMBL" id="OCH95638.1"/>
    </source>
</evidence>
<protein>
    <recommendedName>
        <fullName evidence="4">RecA family profile 1 domain-containing protein</fullName>
    </recommendedName>
</protein>
<dbReference type="InterPro" id="IPR027417">
    <property type="entry name" value="P-loop_NTPase"/>
</dbReference>
<dbReference type="OrthoDB" id="1861185at2759"/>
<dbReference type="Gene3D" id="3.40.50.300">
    <property type="entry name" value="P-loop containing nucleotide triphosphate hydrolases"/>
    <property type="match status" value="1"/>
</dbReference>